<name>A0A5D3DA57_CUCMM</name>
<sequence>MNERSEEKTKPSLEVPPKLELKALPTQLKYAYLGVDNNLDEKSLLDVLRWHRKVLGWTLAYIRGISPSYNMHKIRLDEGYAGALQFNANLIQQ</sequence>
<gene>
    <name evidence="2" type="ORF">E5676_scaffold228G00460</name>
    <name evidence="1" type="ORF">E6C27_scaffold125G002170</name>
</gene>
<evidence type="ECO:0000313" key="3">
    <source>
        <dbReference type="Proteomes" id="UP000321393"/>
    </source>
</evidence>
<accession>A0A5D3DA57</accession>
<dbReference type="Proteomes" id="UP000321393">
    <property type="component" value="Unassembled WGS sequence"/>
</dbReference>
<evidence type="ECO:0000313" key="4">
    <source>
        <dbReference type="Proteomes" id="UP000321947"/>
    </source>
</evidence>
<organism evidence="2 4">
    <name type="scientific">Cucumis melo var. makuwa</name>
    <name type="common">Oriental melon</name>
    <dbReference type="NCBI Taxonomy" id="1194695"/>
    <lineage>
        <taxon>Eukaryota</taxon>
        <taxon>Viridiplantae</taxon>
        <taxon>Streptophyta</taxon>
        <taxon>Embryophyta</taxon>
        <taxon>Tracheophyta</taxon>
        <taxon>Spermatophyta</taxon>
        <taxon>Magnoliopsida</taxon>
        <taxon>eudicotyledons</taxon>
        <taxon>Gunneridae</taxon>
        <taxon>Pentapetalae</taxon>
        <taxon>rosids</taxon>
        <taxon>fabids</taxon>
        <taxon>Cucurbitales</taxon>
        <taxon>Cucurbitaceae</taxon>
        <taxon>Benincaseae</taxon>
        <taxon>Cucumis</taxon>
    </lineage>
</organism>
<dbReference type="OrthoDB" id="1750914at2759"/>
<protein>
    <submittedName>
        <fullName evidence="2">Uncharacterized protein</fullName>
    </submittedName>
</protein>
<dbReference type="EMBL" id="SSTD01006366">
    <property type="protein sequence ID" value="TYK20350.1"/>
    <property type="molecule type" value="Genomic_DNA"/>
</dbReference>
<evidence type="ECO:0000313" key="1">
    <source>
        <dbReference type="EMBL" id="KAA0041000.1"/>
    </source>
</evidence>
<dbReference type="EMBL" id="SSTE01017007">
    <property type="protein sequence ID" value="KAA0041000.1"/>
    <property type="molecule type" value="Genomic_DNA"/>
</dbReference>
<proteinExistence type="predicted"/>
<evidence type="ECO:0000313" key="2">
    <source>
        <dbReference type="EMBL" id="TYK20350.1"/>
    </source>
</evidence>
<dbReference type="AlphaFoldDB" id="A0A5D3DA57"/>
<comment type="caution">
    <text evidence="2">The sequence shown here is derived from an EMBL/GenBank/DDBJ whole genome shotgun (WGS) entry which is preliminary data.</text>
</comment>
<dbReference type="Proteomes" id="UP000321947">
    <property type="component" value="Unassembled WGS sequence"/>
</dbReference>
<reference evidence="3 4" key="1">
    <citation type="submission" date="2019-08" db="EMBL/GenBank/DDBJ databases">
        <title>Draft genome sequences of two oriental melons (Cucumis melo L. var makuwa).</title>
        <authorList>
            <person name="Kwon S.-Y."/>
        </authorList>
    </citation>
    <scope>NUCLEOTIDE SEQUENCE [LARGE SCALE GENOMIC DNA]</scope>
    <source>
        <strain evidence="4">cv. Chang Bougi</strain>
        <strain evidence="3">cv. SW 3</strain>
        <tissue evidence="2">Leaf</tissue>
    </source>
</reference>